<proteinExistence type="predicted"/>
<feature type="signal peptide" evidence="1">
    <location>
        <begin position="1"/>
        <end position="25"/>
    </location>
</feature>
<evidence type="ECO:0000256" key="1">
    <source>
        <dbReference type="SAM" id="SignalP"/>
    </source>
</evidence>
<protein>
    <submittedName>
        <fullName evidence="2">Putative secreted protein</fullName>
    </submittedName>
</protein>
<accession>A0A6B0U895</accession>
<evidence type="ECO:0000313" key="2">
    <source>
        <dbReference type="EMBL" id="MXU86641.1"/>
    </source>
</evidence>
<name>A0A6B0U895_IXORI</name>
<feature type="chain" id="PRO_5025565015" evidence="1">
    <location>
        <begin position="26"/>
        <end position="92"/>
    </location>
</feature>
<reference evidence="2" key="1">
    <citation type="submission" date="2019-12" db="EMBL/GenBank/DDBJ databases">
        <title>An insight into the sialome of adult female Ixodes ricinus ticks feeding for 6 days.</title>
        <authorList>
            <person name="Perner J."/>
            <person name="Ribeiro J.M.C."/>
        </authorList>
    </citation>
    <scope>NUCLEOTIDE SEQUENCE</scope>
    <source>
        <strain evidence="2">Semi-engorged</strain>
        <tissue evidence="2">Salivary glands</tissue>
    </source>
</reference>
<dbReference type="EMBL" id="GIFC01004558">
    <property type="protein sequence ID" value="MXU86641.1"/>
    <property type="molecule type" value="Transcribed_RNA"/>
</dbReference>
<sequence>MPTATRGVRCLASRAWFLMPRAVLARSTLCSRTEVTSLWICPECTTWQWTGGTTSAKKATFSLNPKKWSMPPWTMTATCLFRRRTASAWTSA</sequence>
<organism evidence="2">
    <name type="scientific">Ixodes ricinus</name>
    <name type="common">Common tick</name>
    <name type="synonym">Acarus ricinus</name>
    <dbReference type="NCBI Taxonomy" id="34613"/>
    <lineage>
        <taxon>Eukaryota</taxon>
        <taxon>Metazoa</taxon>
        <taxon>Ecdysozoa</taxon>
        <taxon>Arthropoda</taxon>
        <taxon>Chelicerata</taxon>
        <taxon>Arachnida</taxon>
        <taxon>Acari</taxon>
        <taxon>Parasitiformes</taxon>
        <taxon>Ixodida</taxon>
        <taxon>Ixodoidea</taxon>
        <taxon>Ixodidae</taxon>
        <taxon>Ixodinae</taxon>
        <taxon>Ixodes</taxon>
    </lineage>
</organism>
<dbReference type="AlphaFoldDB" id="A0A6B0U895"/>
<keyword evidence="1" id="KW-0732">Signal</keyword>